<feature type="compositionally biased region" description="Polar residues" evidence="1">
    <location>
        <begin position="48"/>
        <end position="61"/>
    </location>
</feature>
<feature type="compositionally biased region" description="Polar residues" evidence="1">
    <location>
        <begin position="96"/>
        <end position="107"/>
    </location>
</feature>
<evidence type="ECO:0000256" key="1">
    <source>
        <dbReference type="SAM" id="MobiDB-lite"/>
    </source>
</evidence>
<feature type="compositionally biased region" description="Basic and acidic residues" evidence="1">
    <location>
        <begin position="108"/>
        <end position="122"/>
    </location>
</feature>
<sequence length="221" mass="25492">MTKMKIKLISKLNVFSRKREFQPVPADGEEYTEDFRTRGCEILKAISDETQTSNTSTMASQEDNDNRYGGRSRRRSSIGSNNNSIELDWHESIQRFQKQQQMPNPNKTKGENKDSHGRREKVQRLKLLKRALERRRKLDSKGSFAINMVTYRDENKTSGRELRDTPAAAVGKNHDSNSGDNLGCDDRSDSVTTYMSNDFTLRVIDEEVQYCNYNDATYKTI</sequence>
<feature type="region of interest" description="Disordered" evidence="1">
    <location>
        <begin position="96"/>
        <end position="122"/>
    </location>
</feature>
<organism evidence="2">
    <name type="scientific">Pseudo-nitzschia australis</name>
    <dbReference type="NCBI Taxonomy" id="44445"/>
    <lineage>
        <taxon>Eukaryota</taxon>
        <taxon>Sar</taxon>
        <taxon>Stramenopiles</taxon>
        <taxon>Ochrophyta</taxon>
        <taxon>Bacillariophyta</taxon>
        <taxon>Bacillariophyceae</taxon>
        <taxon>Bacillariophycidae</taxon>
        <taxon>Bacillariales</taxon>
        <taxon>Bacillariaceae</taxon>
        <taxon>Pseudo-nitzschia</taxon>
    </lineage>
</organism>
<accession>A0A7S4AXB2</accession>
<feature type="region of interest" description="Disordered" evidence="1">
    <location>
        <begin position="47"/>
        <end position="84"/>
    </location>
</feature>
<evidence type="ECO:0000313" key="2">
    <source>
        <dbReference type="EMBL" id="CAE0730027.1"/>
    </source>
</evidence>
<name>A0A7S4AXB2_9STRA</name>
<gene>
    <name evidence="2" type="ORF">PAUS00366_LOCUS22812</name>
</gene>
<protein>
    <submittedName>
        <fullName evidence="2">Uncharacterized protein</fullName>
    </submittedName>
</protein>
<reference evidence="2" key="1">
    <citation type="submission" date="2021-01" db="EMBL/GenBank/DDBJ databases">
        <authorList>
            <person name="Corre E."/>
            <person name="Pelletier E."/>
            <person name="Niang G."/>
            <person name="Scheremetjew M."/>
            <person name="Finn R."/>
            <person name="Kale V."/>
            <person name="Holt S."/>
            <person name="Cochrane G."/>
            <person name="Meng A."/>
            <person name="Brown T."/>
            <person name="Cohen L."/>
        </authorList>
    </citation>
    <scope>NUCLEOTIDE SEQUENCE</scope>
    <source>
        <strain evidence="2">10249 10 AB</strain>
    </source>
</reference>
<dbReference type="EMBL" id="HBIX01034888">
    <property type="protein sequence ID" value="CAE0730027.1"/>
    <property type="molecule type" value="Transcribed_RNA"/>
</dbReference>
<dbReference type="AlphaFoldDB" id="A0A7S4AXB2"/>
<proteinExistence type="predicted"/>